<dbReference type="InterPro" id="IPR008391">
    <property type="entry name" value="AXE1_dom"/>
</dbReference>
<evidence type="ECO:0000259" key="1">
    <source>
        <dbReference type="Pfam" id="PF05448"/>
    </source>
</evidence>
<dbReference type="PANTHER" id="PTHR40111:SF1">
    <property type="entry name" value="CEPHALOSPORIN-C DEACETYLASE"/>
    <property type="match status" value="1"/>
</dbReference>
<reference evidence="2 3" key="1">
    <citation type="submission" date="2020-11" db="EMBL/GenBank/DDBJ databases">
        <title>Complete genome sequence unveiled secondary metabolic potentials in Streptomyces solisilvae HNM0141.</title>
        <authorList>
            <person name="Huang X."/>
        </authorList>
    </citation>
    <scope>NUCLEOTIDE SEQUENCE [LARGE SCALE GENOMIC DNA]</scope>
    <source>
        <strain evidence="2 3">HNM0141</strain>
    </source>
</reference>
<evidence type="ECO:0000313" key="3">
    <source>
        <dbReference type="Proteomes" id="UP000663421"/>
    </source>
</evidence>
<proteinExistence type="predicted"/>
<dbReference type="Proteomes" id="UP000663421">
    <property type="component" value="Chromosome"/>
</dbReference>
<dbReference type="InterPro" id="IPR039069">
    <property type="entry name" value="CE7"/>
</dbReference>
<dbReference type="EMBL" id="CP065050">
    <property type="protein sequence ID" value="QPI62067.1"/>
    <property type="molecule type" value="Genomic_DNA"/>
</dbReference>
<keyword evidence="3" id="KW-1185">Reference proteome</keyword>
<sequence length="345" mass="37581">MTQRADVQLYEGRKPTVTELGAVKDSSKWLHPFPFDPTYGYDLDSLLAVEPPAEPPHDFIEFWEHLHGRALEVDVRPQVGPRLPQTDHGLDVRTVSFNSLGGVRLHGWLVVPAESTVERGLVIGHGYNGREQPDPVLPVPRAAAIFPVARGLGMPSVLPEIPVSPEEHVLHGIESRDTYVHGGCAADVWCAATALLELVPQTGERLDYIGNSFGGGIGALALPWGDRFHSAHLSLPSFGNHPLRATLPCVGSGAAVRDRYMKTPEVLEVLAYFDAATAAQHLRIPVQVAPALFDPAVPPPGQFAVFNALTGPKELHLLNAGHFYEYSSVADEYTELLEARTRFLV</sequence>
<evidence type="ECO:0000313" key="2">
    <source>
        <dbReference type="EMBL" id="QPI62067.1"/>
    </source>
</evidence>
<name>A0ABX6WKW1_STRMQ</name>
<protein>
    <submittedName>
        <fullName evidence="2">Acetylxylan esterase</fullName>
    </submittedName>
</protein>
<dbReference type="Pfam" id="PF05448">
    <property type="entry name" value="AXE1"/>
    <property type="match status" value="1"/>
</dbReference>
<feature type="domain" description="Acetyl xylan esterase" evidence="1">
    <location>
        <begin position="43"/>
        <end position="321"/>
    </location>
</feature>
<dbReference type="SUPFAM" id="SSF53474">
    <property type="entry name" value="alpha/beta-Hydrolases"/>
    <property type="match status" value="1"/>
</dbReference>
<accession>A0ABX6WKW1</accession>
<organism evidence="2 3">
    <name type="scientific">Streptomyces malaysiensis</name>
    <dbReference type="NCBI Taxonomy" id="92644"/>
    <lineage>
        <taxon>Bacteria</taxon>
        <taxon>Bacillati</taxon>
        <taxon>Actinomycetota</taxon>
        <taxon>Actinomycetes</taxon>
        <taxon>Kitasatosporales</taxon>
        <taxon>Streptomycetaceae</taxon>
        <taxon>Streptomyces</taxon>
        <taxon>Streptomyces violaceusniger group</taxon>
    </lineage>
</organism>
<dbReference type="InterPro" id="IPR029058">
    <property type="entry name" value="AB_hydrolase_fold"/>
</dbReference>
<gene>
    <name evidence="2" type="ORF">I1A49_33145</name>
</gene>
<dbReference type="PANTHER" id="PTHR40111">
    <property type="entry name" value="CEPHALOSPORIN-C DEACETYLASE"/>
    <property type="match status" value="1"/>
</dbReference>
<dbReference type="Gene3D" id="3.40.50.1820">
    <property type="entry name" value="alpha/beta hydrolase"/>
    <property type="match status" value="1"/>
</dbReference>